<dbReference type="InterPro" id="IPR022634">
    <property type="entry name" value="DNA_polIII_beta_N"/>
</dbReference>
<dbReference type="PIRSF" id="PIRSF000804">
    <property type="entry name" value="DNA_pol_III_b"/>
    <property type="match status" value="1"/>
</dbReference>
<dbReference type="RefSeq" id="WP_298823300.1">
    <property type="nucleotide sequence ID" value="NZ_JAYKBW010000006.1"/>
</dbReference>
<evidence type="ECO:0000313" key="15">
    <source>
        <dbReference type="Proteomes" id="UP001311730"/>
    </source>
</evidence>
<keyword evidence="6 10" id="KW-0548">Nucleotidyltransferase</keyword>
<evidence type="ECO:0000259" key="11">
    <source>
        <dbReference type="Pfam" id="PF00712"/>
    </source>
</evidence>
<feature type="domain" description="DNA polymerase III beta sliding clamp central" evidence="12">
    <location>
        <begin position="130"/>
        <end position="242"/>
    </location>
</feature>
<dbReference type="EMBL" id="JAYKBW010000006">
    <property type="protein sequence ID" value="MEB3074916.1"/>
    <property type="molecule type" value="Genomic_DNA"/>
</dbReference>
<dbReference type="SUPFAM" id="SSF55979">
    <property type="entry name" value="DNA clamp"/>
    <property type="match status" value="3"/>
</dbReference>
<dbReference type="NCBIfam" id="TIGR00663">
    <property type="entry name" value="dnan"/>
    <property type="match status" value="1"/>
</dbReference>
<dbReference type="Pfam" id="PF02768">
    <property type="entry name" value="DNA_pol3_beta_3"/>
    <property type="match status" value="1"/>
</dbReference>
<evidence type="ECO:0000256" key="3">
    <source>
        <dbReference type="ARBA" id="ARBA00021035"/>
    </source>
</evidence>
<dbReference type="InterPro" id="IPR022637">
    <property type="entry name" value="DNA_polIII_beta_cen"/>
</dbReference>
<evidence type="ECO:0000256" key="8">
    <source>
        <dbReference type="ARBA" id="ARBA00022932"/>
    </source>
</evidence>
<dbReference type="Gene3D" id="3.70.10.10">
    <property type="match status" value="1"/>
</dbReference>
<accession>A0ABU5ZBQ0</accession>
<dbReference type="Proteomes" id="UP001311730">
    <property type="component" value="Unassembled WGS sequence"/>
</dbReference>
<evidence type="ECO:0000256" key="1">
    <source>
        <dbReference type="ARBA" id="ARBA00004496"/>
    </source>
</evidence>
<dbReference type="InterPro" id="IPR046938">
    <property type="entry name" value="DNA_clamp_sf"/>
</dbReference>
<keyword evidence="7 10" id="KW-0235">DNA replication</keyword>
<feature type="domain" description="DNA polymerase III beta sliding clamp C-terminal" evidence="13">
    <location>
        <begin position="246"/>
        <end position="352"/>
    </location>
</feature>
<evidence type="ECO:0000256" key="5">
    <source>
        <dbReference type="ARBA" id="ARBA00022679"/>
    </source>
</evidence>
<gene>
    <name evidence="14" type="primary">dnaN</name>
    <name evidence="14" type="ORF">VJJ08_06335</name>
</gene>
<comment type="subcellular location">
    <subcellularLocation>
        <location evidence="1 10">Cytoplasm</location>
    </subcellularLocation>
</comment>
<evidence type="ECO:0000256" key="6">
    <source>
        <dbReference type="ARBA" id="ARBA00022695"/>
    </source>
</evidence>
<sequence>MRFIVSSSYLLKKLQIIGGVINSNNTMSILENFLFELSENKLTVSASDLETTIKGVIEVESTDTASIVVPYKILIDTLKTFTEQALTFIINDNNTIDIVSNNGKYTLAYLDSQEFPTVVEIENANRVTLMGDILATAIQSTFFATGNDDLRPIMNGVFFNFTEEALIFAATDAHKLVKYERQDIKSEQPASFVIPKKPLNLLKGILSGSETEVTIEYNESNAKFSFDQLDYVCRLIDGTYPNYEAVIPRENPNKLIVNRTLLLNSTKRISNFASKATHQMRVKITGNSLQIFAEDIEYNNRANETIPCNYEGDDMEIGFNSKFFMEMLSNLSSDDILLEMSYSNRPGILTPADGLDEGEKIYMLVMPTMLSSENV</sequence>
<evidence type="ECO:0000313" key="14">
    <source>
        <dbReference type="EMBL" id="MEB3074916.1"/>
    </source>
</evidence>
<dbReference type="PANTHER" id="PTHR30478">
    <property type="entry name" value="DNA POLYMERASE III SUBUNIT BETA"/>
    <property type="match status" value="1"/>
</dbReference>
<keyword evidence="5 10" id="KW-0808">Transferase</keyword>
<keyword evidence="15" id="KW-1185">Reference proteome</keyword>
<proteinExistence type="inferred from homology"/>
<evidence type="ECO:0000256" key="7">
    <source>
        <dbReference type="ARBA" id="ARBA00022705"/>
    </source>
</evidence>
<comment type="function">
    <text evidence="10">Confers DNA tethering and processivity to DNA polymerases and other proteins. Acts as a clamp, forming a ring around DNA (a reaction catalyzed by the clamp-loading complex) which diffuses in an ATP-independent manner freely and bidirectionally along dsDNA. Initially characterized for its ability to contact the catalytic subunit of DNA polymerase III (Pol III), a complex, multichain enzyme responsible for most of the replicative synthesis in bacteria; Pol III exhibits 3'-5' exonuclease proofreading activity. The beta chain is required for initiation of replication as well as for processivity of DNA replication.</text>
</comment>
<dbReference type="InterPro" id="IPR022635">
    <property type="entry name" value="DNA_polIII_beta_C"/>
</dbReference>
<comment type="similarity">
    <text evidence="2 10">Belongs to the beta sliding clamp family.</text>
</comment>
<dbReference type="CDD" id="cd00140">
    <property type="entry name" value="beta_clamp"/>
    <property type="match status" value="1"/>
</dbReference>
<dbReference type="PANTHER" id="PTHR30478:SF0">
    <property type="entry name" value="BETA SLIDING CLAMP"/>
    <property type="match status" value="1"/>
</dbReference>
<protein>
    <recommendedName>
        <fullName evidence="3 10">Beta sliding clamp</fullName>
    </recommendedName>
</protein>
<evidence type="ECO:0000256" key="9">
    <source>
        <dbReference type="ARBA" id="ARBA00023125"/>
    </source>
</evidence>
<keyword evidence="4 10" id="KW-0963">Cytoplasm</keyword>
<evidence type="ECO:0000256" key="4">
    <source>
        <dbReference type="ARBA" id="ARBA00022490"/>
    </source>
</evidence>
<keyword evidence="8 10" id="KW-0239">DNA-directed DNA polymerase</keyword>
<dbReference type="Gene3D" id="3.10.150.10">
    <property type="entry name" value="DNA Polymerase III, subunit A, domain 2"/>
    <property type="match status" value="1"/>
</dbReference>
<dbReference type="SMART" id="SM00480">
    <property type="entry name" value="POL3Bc"/>
    <property type="match status" value="1"/>
</dbReference>
<reference evidence="14 15" key="1">
    <citation type="submission" date="2023-12" db="EMBL/GenBank/DDBJ databases">
        <title>Genomic sequences of Capnocytophaga and Parvimonas strains.</title>
        <authorList>
            <person name="Watt R.M."/>
            <person name="Wang M."/>
            <person name="Yang T."/>
            <person name="Tong W.M."/>
        </authorList>
    </citation>
    <scope>NUCLEOTIDE SEQUENCE [LARGE SCALE GENOMIC DNA]</scope>
    <source>
        <strain evidence="14 15">CCUG 13096</strain>
    </source>
</reference>
<keyword evidence="9" id="KW-0238">DNA-binding</keyword>
<name>A0ABU5ZBQ0_9FLAO</name>
<organism evidence="14 15">
    <name type="scientific">Capnocytophaga gingivalis</name>
    <dbReference type="NCBI Taxonomy" id="1017"/>
    <lineage>
        <taxon>Bacteria</taxon>
        <taxon>Pseudomonadati</taxon>
        <taxon>Bacteroidota</taxon>
        <taxon>Flavobacteriia</taxon>
        <taxon>Flavobacteriales</taxon>
        <taxon>Flavobacteriaceae</taxon>
        <taxon>Capnocytophaga</taxon>
    </lineage>
</organism>
<evidence type="ECO:0000256" key="10">
    <source>
        <dbReference type="PIRNR" id="PIRNR000804"/>
    </source>
</evidence>
<evidence type="ECO:0000256" key="2">
    <source>
        <dbReference type="ARBA" id="ARBA00010752"/>
    </source>
</evidence>
<dbReference type="Pfam" id="PF02767">
    <property type="entry name" value="DNA_pol3_beta_2"/>
    <property type="match status" value="1"/>
</dbReference>
<evidence type="ECO:0000259" key="13">
    <source>
        <dbReference type="Pfam" id="PF02768"/>
    </source>
</evidence>
<evidence type="ECO:0000259" key="12">
    <source>
        <dbReference type="Pfam" id="PF02767"/>
    </source>
</evidence>
<dbReference type="Pfam" id="PF00712">
    <property type="entry name" value="DNA_pol3_beta"/>
    <property type="match status" value="1"/>
</dbReference>
<dbReference type="InterPro" id="IPR001001">
    <property type="entry name" value="DNA_polIII_beta"/>
</dbReference>
<comment type="subunit">
    <text evidence="10">Forms a ring-shaped head-to-tail homodimer around DNA.</text>
</comment>
<feature type="domain" description="DNA polymerase III beta sliding clamp N-terminal" evidence="11">
    <location>
        <begin position="1"/>
        <end position="118"/>
    </location>
</feature>
<comment type="caution">
    <text evidence="14">The sequence shown here is derived from an EMBL/GenBank/DDBJ whole genome shotgun (WGS) entry which is preliminary data.</text>
</comment>
<dbReference type="GO" id="GO:0003887">
    <property type="term" value="F:DNA-directed DNA polymerase activity"/>
    <property type="evidence" value="ECO:0007669"/>
    <property type="project" value="UniProtKB-EC"/>
</dbReference>